<proteinExistence type="predicted"/>
<keyword evidence="2" id="KW-1185">Reference proteome</keyword>
<accession>A0ACC0ANS4</accession>
<gene>
    <name evidence="1" type="ORF">M9H77_21689</name>
</gene>
<reference evidence="2" key="1">
    <citation type="journal article" date="2023" name="Nat. Plants">
        <title>Single-cell RNA sequencing provides a high-resolution roadmap for understanding the multicellular compartmentation of specialized metabolism.</title>
        <authorList>
            <person name="Sun S."/>
            <person name="Shen X."/>
            <person name="Li Y."/>
            <person name="Li Y."/>
            <person name="Wang S."/>
            <person name="Li R."/>
            <person name="Zhang H."/>
            <person name="Shen G."/>
            <person name="Guo B."/>
            <person name="Wei J."/>
            <person name="Xu J."/>
            <person name="St-Pierre B."/>
            <person name="Chen S."/>
            <person name="Sun C."/>
        </authorList>
    </citation>
    <scope>NUCLEOTIDE SEQUENCE [LARGE SCALE GENOMIC DNA]</scope>
</reference>
<evidence type="ECO:0000313" key="1">
    <source>
        <dbReference type="EMBL" id="KAI5662366.1"/>
    </source>
</evidence>
<evidence type="ECO:0000313" key="2">
    <source>
        <dbReference type="Proteomes" id="UP001060085"/>
    </source>
</evidence>
<comment type="caution">
    <text evidence="1">The sequence shown here is derived from an EMBL/GenBank/DDBJ whole genome shotgun (WGS) entry which is preliminary data.</text>
</comment>
<organism evidence="1 2">
    <name type="scientific">Catharanthus roseus</name>
    <name type="common">Madagascar periwinkle</name>
    <name type="synonym">Vinca rosea</name>
    <dbReference type="NCBI Taxonomy" id="4058"/>
    <lineage>
        <taxon>Eukaryota</taxon>
        <taxon>Viridiplantae</taxon>
        <taxon>Streptophyta</taxon>
        <taxon>Embryophyta</taxon>
        <taxon>Tracheophyta</taxon>
        <taxon>Spermatophyta</taxon>
        <taxon>Magnoliopsida</taxon>
        <taxon>eudicotyledons</taxon>
        <taxon>Gunneridae</taxon>
        <taxon>Pentapetalae</taxon>
        <taxon>asterids</taxon>
        <taxon>lamiids</taxon>
        <taxon>Gentianales</taxon>
        <taxon>Apocynaceae</taxon>
        <taxon>Rauvolfioideae</taxon>
        <taxon>Vinceae</taxon>
        <taxon>Catharanthinae</taxon>
        <taxon>Catharanthus</taxon>
    </lineage>
</organism>
<sequence length="176" mass="20142">MSDSRPSNYADQAVSENSQSRQPKPTRENTAHPERATHTFRLHGIAKDWWLRASKARALKNQPWTWIDFQEEFKREYIPRWVHTDENKTRQFVKGLRAELQRALAPLPLMGFAAAVEASTRTEMADQAVTQRKAAIGSTVTPYKRPIEGPWKSRDFKRPCGEQRIGNGGRQTLTPG</sequence>
<dbReference type="EMBL" id="CM044705">
    <property type="protein sequence ID" value="KAI5662366.1"/>
    <property type="molecule type" value="Genomic_DNA"/>
</dbReference>
<name>A0ACC0ANS4_CATRO</name>
<protein>
    <submittedName>
        <fullName evidence="1">Uncharacterized protein</fullName>
    </submittedName>
</protein>
<dbReference type="Proteomes" id="UP001060085">
    <property type="component" value="Linkage Group LG05"/>
</dbReference>